<evidence type="ECO:0000313" key="2">
    <source>
        <dbReference type="EMBL" id="GAA1092549.1"/>
    </source>
</evidence>
<keyword evidence="3" id="KW-1185">Reference proteome</keyword>
<feature type="transmembrane region" description="Helical" evidence="1">
    <location>
        <begin position="28"/>
        <end position="48"/>
    </location>
</feature>
<feature type="transmembrane region" description="Helical" evidence="1">
    <location>
        <begin position="55"/>
        <end position="73"/>
    </location>
</feature>
<dbReference type="EMBL" id="BAAALG010000002">
    <property type="protein sequence ID" value="GAA1092549.1"/>
    <property type="molecule type" value="Genomic_DNA"/>
</dbReference>
<reference evidence="2 3" key="1">
    <citation type="journal article" date="2019" name="Int. J. Syst. Evol. Microbiol.">
        <title>The Global Catalogue of Microorganisms (GCM) 10K type strain sequencing project: providing services to taxonomists for standard genome sequencing and annotation.</title>
        <authorList>
            <consortium name="The Broad Institute Genomics Platform"/>
            <consortium name="The Broad Institute Genome Sequencing Center for Infectious Disease"/>
            <person name="Wu L."/>
            <person name="Ma J."/>
        </authorList>
    </citation>
    <scope>NUCLEOTIDE SEQUENCE [LARGE SCALE GENOMIC DNA]</scope>
    <source>
        <strain evidence="2 3">JCM 13008</strain>
    </source>
</reference>
<dbReference type="Proteomes" id="UP001501581">
    <property type="component" value="Unassembled WGS sequence"/>
</dbReference>
<evidence type="ECO:0000256" key="1">
    <source>
        <dbReference type="SAM" id="Phobius"/>
    </source>
</evidence>
<gene>
    <name evidence="2" type="ORF">GCM10009668_04470</name>
</gene>
<dbReference type="RefSeq" id="WP_343990909.1">
    <property type="nucleotide sequence ID" value="NZ_BAAALG010000002.1"/>
</dbReference>
<keyword evidence="1" id="KW-1133">Transmembrane helix</keyword>
<protein>
    <submittedName>
        <fullName evidence="2">Uncharacterized protein</fullName>
    </submittedName>
</protein>
<sequence length="105" mass="10973">MLTIGFVVLGAPLWEVFGSGADNPRWWILGAGAIVVVLGALADVAALLMVRGHAWARWALGALSLIAAALSLFAAYYLFPLVITVASLAVLVLILMPSSGARSRI</sequence>
<name>A0ABN1TP26_9ACTN</name>
<organism evidence="2 3">
    <name type="scientific">Nocardioides dubius</name>
    <dbReference type="NCBI Taxonomy" id="317019"/>
    <lineage>
        <taxon>Bacteria</taxon>
        <taxon>Bacillati</taxon>
        <taxon>Actinomycetota</taxon>
        <taxon>Actinomycetes</taxon>
        <taxon>Propionibacteriales</taxon>
        <taxon>Nocardioidaceae</taxon>
        <taxon>Nocardioides</taxon>
    </lineage>
</organism>
<feature type="transmembrane region" description="Helical" evidence="1">
    <location>
        <begin position="79"/>
        <end position="96"/>
    </location>
</feature>
<keyword evidence="1" id="KW-0812">Transmembrane</keyword>
<accession>A0ABN1TP26</accession>
<keyword evidence="1" id="KW-0472">Membrane</keyword>
<comment type="caution">
    <text evidence="2">The sequence shown here is derived from an EMBL/GenBank/DDBJ whole genome shotgun (WGS) entry which is preliminary data.</text>
</comment>
<proteinExistence type="predicted"/>
<evidence type="ECO:0000313" key="3">
    <source>
        <dbReference type="Proteomes" id="UP001501581"/>
    </source>
</evidence>